<organism evidence="3 4">
    <name type="scientific">Colletotrichum higginsianum</name>
    <dbReference type="NCBI Taxonomy" id="80884"/>
    <lineage>
        <taxon>Eukaryota</taxon>
        <taxon>Fungi</taxon>
        <taxon>Dikarya</taxon>
        <taxon>Ascomycota</taxon>
        <taxon>Pezizomycotina</taxon>
        <taxon>Sordariomycetes</taxon>
        <taxon>Hypocreomycetidae</taxon>
        <taxon>Glomerellales</taxon>
        <taxon>Glomerellaceae</taxon>
        <taxon>Colletotrichum</taxon>
        <taxon>Colletotrichum destructivum species complex</taxon>
    </lineage>
</organism>
<reference evidence="3 4" key="1">
    <citation type="journal article" date="2019" name="Genome Biol. Evol.">
        <title>Genomic Plasticity Mediated by Transposable Elements in the Plant Pathogenic Fungus Colletotrichum higginsianum.</title>
        <authorList>
            <person name="Tsushima A."/>
            <person name="Gan P."/>
            <person name="Kumakura N."/>
            <person name="Narusaka M."/>
            <person name="Takano Y."/>
            <person name="Narusaka Y."/>
            <person name="Shirasu K."/>
        </authorList>
    </citation>
    <scope>NUCLEOTIDE SEQUENCE [LARGE SCALE GENOMIC DNA]</scope>
    <source>
        <strain evidence="3 4">MAFF305635-RFP</strain>
    </source>
</reference>
<feature type="chain" id="PRO_5020965395" description="DUF7029 domain-containing protein" evidence="1">
    <location>
        <begin position="20"/>
        <end position="449"/>
    </location>
</feature>
<comment type="caution">
    <text evidence="3">The sequence shown here is derived from an EMBL/GenBank/DDBJ whole genome shotgun (WGS) entry which is preliminary data.</text>
</comment>
<keyword evidence="1" id="KW-0732">Signal</keyword>
<gene>
    <name evidence="3" type="ORF">CH35J_000516</name>
</gene>
<dbReference type="AlphaFoldDB" id="A0A4T0WLV2"/>
<dbReference type="Proteomes" id="UP000305883">
    <property type="component" value="Unassembled WGS sequence"/>
</dbReference>
<sequence length="449" mass="47306">MLGLLSLALAAAAATGAHAANTTTTLRPVLRPECDKKDPANLVPSNDITLSYGAADESLVSVVLAMKYPSVVLEEVAAVAAVACADASIAVTFSDAAAFAQTSREWSALDDFVMVTNHLGDCDVANERGFFLVDTVTWDDASLRVVANAHKSDVANTATSTEISFSNVPVQNPAAAKRDIKLDEGGLHITNTLALPAATSLFTYDPYVAITADEASLTSNMTFSGKLKYTIIPPKVEQLELDIDTYFAASLGLTVDVKAPYSGNFTYDPEDLGYNFVDIPGIIKLGPALGFAIGVELEADAVASITTDLGLTFPDAKLHLDLVDSAATAATGWDPVWTAHANISERAAIGVNPYVDLGVELVFEILSGAIDLSSGVTTRSKLVNDFTLSASQGVGTGGVGIGQDNTGCQEGFAVKSDFFFSVVGFATQWWSRELYSVEVPVADECYTWL</sequence>
<name>A0A4T0WLV2_9PEZI</name>
<feature type="domain" description="DUF7029" evidence="2">
    <location>
        <begin position="65"/>
        <end position="161"/>
    </location>
</feature>
<dbReference type="EMBL" id="MWPZ01000001">
    <property type="protein sequence ID" value="TID07416.1"/>
    <property type="molecule type" value="Genomic_DNA"/>
</dbReference>
<evidence type="ECO:0000259" key="2">
    <source>
        <dbReference type="Pfam" id="PF22974"/>
    </source>
</evidence>
<proteinExistence type="predicted"/>
<dbReference type="Pfam" id="PF22974">
    <property type="entry name" value="DUF7029"/>
    <property type="match status" value="1"/>
</dbReference>
<accession>A0A4T0WLV2</accession>
<evidence type="ECO:0000313" key="3">
    <source>
        <dbReference type="EMBL" id="TID07416.1"/>
    </source>
</evidence>
<dbReference type="InterPro" id="IPR054293">
    <property type="entry name" value="DUF7029"/>
</dbReference>
<evidence type="ECO:0000256" key="1">
    <source>
        <dbReference type="SAM" id="SignalP"/>
    </source>
</evidence>
<evidence type="ECO:0000313" key="4">
    <source>
        <dbReference type="Proteomes" id="UP000305883"/>
    </source>
</evidence>
<protein>
    <recommendedName>
        <fullName evidence="2">DUF7029 domain-containing protein</fullName>
    </recommendedName>
</protein>
<dbReference type="OrthoDB" id="160645at2759"/>
<feature type="signal peptide" evidence="1">
    <location>
        <begin position="1"/>
        <end position="19"/>
    </location>
</feature>